<dbReference type="AlphaFoldDB" id="A0AAV0WCK1"/>
<organism evidence="4 5">
    <name type="scientific">Macrosiphum euphorbiae</name>
    <name type="common">potato aphid</name>
    <dbReference type="NCBI Taxonomy" id="13131"/>
    <lineage>
        <taxon>Eukaryota</taxon>
        <taxon>Metazoa</taxon>
        <taxon>Ecdysozoa</taxon>
        <taxon>Arthropoda</taxon>
        <taxon>Hexapoda</taxon>
        <taxon>Insecta</taxon>
        <taxon>Pterygota</taxon>
        <taxon>Neoptera</taxon>
        <taxon>Paraneoptera</taxon>
        <taxon>Hemiptera</taxon>
        <taxon>Sternorrhyncha</taxon>
        <taxon>Aphidomorpha</taxon>
        <taxon>Aphidoidea</taxon>
        <taxon>Aphididae</taxon>
        <taxon>Macrosiphini</taxon>
        <taxon>Macrosiphum</taxon>
    </lineage>
</organism>
<accession>A0AAV0WCK1</accession>
<dbReference type="PROSITE" id="PS50158">
    <property type="entry name" value="ZF_CCHC"/>
    <property type="match status" value="1"/>
</dbReference>
<sequence>MPTTSGNLNSNPNKLSLNDKLLASKHSTPIPSPKTTSTQDNLIINDTNNIQPTSNHPIDSSQVKSFAETTANSLIPKMNQAIVMNSIDGIKQIQYIIALSKITDATNIISASRISNNRFCVFFKNQQITNDIINKHSAIFVDNIEIPIRKLINPAKRIILSNVYPAIPNKSIIEAIETFGIKITSPITALKAGFPLDKFAHITSFRRQLYISPEDFPKLPGSIVIVLDNTSYRIFITDDIVTCFLCKKPGHVSSSCKMIYTTPSLTENMDTSNVQTSTNTSSHQIVEKTISMDVTPDLPLETTSEISNTNNTQITKDDNYDDISDSQPLQATFKRPAPESTCPSAPPSPTLTNDIIELGKGTPAAKNTKSKNQTTKKIKARSRSNSSTRTSEILDNLLEPATAILQNKDSPLNLISFKYILENFTNKNLNIHDLCINVGSNASEVLDMAEKILPLMVEKKIKNKISKLSTILFQSIPPSVQSTPQTSNLNQSNQ</sequence>
<dbReference type="EMBL" id="CARXXK010000002">
    <property type="protein sequence ID" value="CAI6353556.1"/>
    <property type="molecule type" value="Genomic_DNA"/>
</dbReference>
<evidence type="ECO:0000313" key="5">
    <source>
        <dbReference type="Proteomes" id="UP001160148"/>
    </source>
</evidence>
<dbReference type="GO" id="GO:0008270">
    <property type="term" value="F:zinc ion binding"/>
    <property type="evidence" value="ECO:0007669"/>
    <property type="project" value="UniProtKB-KW"/>
</dbReference>
<evidence type="ECO:0000256" key="1">
    <source>
        <dbReference type="PROSITE-ProRule" id="PRU00047"/>
    </source>
</evidence>
<dbReference type="Proteomes" id="UP001160148">
    <property type="component" value="Unassembled WGS sequence"/>
</dbReference>
<name>A0AAV0WCK1_9HEMI</name>
<dbReference type="GO" id="GO:0003676">
    <property type="term" value="F:nucleic acid binding"/>
    <property type="evidence" value="ECO:0007669"/>
    <property type="project" value="InterPro"/>
</dbReference>
<dbReference type="InterPro" id="IPR001878">
    <property type="entry name" value="Znf_CCHC"/>
</dbReference>
<keyword evidence="1" id="KW-0479">Metal-binding</keyword>
<proteinExistence type="predicted"/>
<evidence type="ECO:0000256" key="2">
    <source>
        <dbReference type="SAM" id="MobiDB-lite"/>
    </source>
</evidence>
<keyword evidence="1" id="KW-0862">Zinc</keyword>
<gene>
    <name evidence="4" type="ORF">MEUPH1_LOCUS9665</name>
</gene>
<dbReference type="SMART" id="SM00343">
    <property type="entry name" value="ZnF_C2HC"/>
    <property type="match status" value="1"/>
</dbReference>
<feature type="domain" description="CCHC-type" evidence="3">
    <location>
        <begin position="243"/>
        <end position="257"/>
    </location>
</feature>
<comment type="caution">
    <text evidence="4">The sequence shown here is derived from an EMBL/GenBank/DDBJ whole genome shotgun (WGS) entry which is preliminary data.</text>
</comment>
<feature type="region of interest" description="Disordered" evidence="2">
    <location>
        <begin position="300"/>
        <end position="390"/>
    </location>
</feature>
<feature type="compositionally biased region" description="Low complexity" evidence="2">
    <location>
        <begin position="364"/>
        <end position="373"/>
    </location>
</feature>
<keyword evidence="1" id="KW-0863">Zinc-finger</keyword>
<evidence type="ECO:0000259" key="3">
    <source>
        <dbReference type="PROSITE" id="PS50158"/>
    </source>
</evidence>
<keyword evidence="5" id="KW-1185">Reference proteome</keyword>
<feature type="compositionally biased region" description="Low complexity" evidence="2">
    <location>
        <begin position="301"/>
        <end position="314"/>
    </location>
</feature>
<reference evidence="4 5" key="1">
    <citation type="submission" date="2023-01" db="EMBL/GenBank/DDBJ databases">
        <authorList>
            <person name="Whitehead M."/>
        </authorList>
    </citation>
    <scope>NUCLEOTIDE SEQUENCE [LARGE SCALE GENOMIC DNA]</scope>
</reference>
<evidence type="ECO:0000313" key="4">
    <source>
        <dbReference type="EMBL" id="CAI6353556.1"/>
    </source>
</evidence>
<protein>
    <recommendedName>
        <fullName evidence="3">CCHC-type domain-containing protein</fullName>
    </recommendedName>
</protein>